<reference evidence="3 4" key="1">
    <citation type="journal article" date="2019" name="BMC Genomics">
        <title>New insights from Opisthorchis felineus genome: update on genomics of the epidemiologically important liver flukes.</title>
        <authorList>
            <person name="Ershov N.I."/>
            <person name="Mordvinov V.A."/>
            <person name="Prokhortchouk E.B."/>
            <person name="Pakharukova M.Y."/>
            <person name="Gunbin K.V."/>
            <person name="Ustyantsev K."/>
            <person name="Genaev M.A."/>
            <person name="Blinov A.G."/>
            <person name="Mazur A."/>
            <person name="Boulygina E."/>
            <person name="Tsygankova S."/>
            <person name="Khrameeva E."/>
            <person name="Chekanov N."/>
            <person name="Fan G."/>
            <person name="Xiao A."/>
            <person name="Zhang H."/>
            <person name="Xu X."/>
            <person name="Yang H."/>
            <person name="Solovyev V."/>
            <person name="Lee S.M."/>
            <person name="Liu X."/>
            <person name="Afonnikov D.A."/>
            <person name="Skryabin K.G."/>
        </authorList>
    </citation>
    <scope>NUCLEOTIDE SEQUENCE [LARGE SCALE GENOMIC DNA]</scope>
    <source>
        <strain evidence="3">AK-0245</strain>
        <tissue evidence="3">Whole organism</tissue>
    </source>
</reference>
<dbReference type="AlphaFoldDB" id="A0A4V3SH74"/>
<dbReference type="OrthoDB" id="26525at2759"/>
<proteinExistence type="predicted"/>
<evidence type="ECO:0000259" key="2">
    <source>
        <dbReference type="PROSITE" id="PS50222"/>
    </source>
</evidence>
<feature type="region of interest" description="Disordered" evidence="1">
    <location>
        <begin position="88"/>
        <end position="114"/>
    </location>
</feature>
<keyword evidence="4" id="KW-1185">Reference proteome</keyword>
<dbReference type="GO" id="GO:0005509">
    <property type="term" value="F:calcium ion binding"/>
    <property type="evidence" value="ECO:0007669"/>
    <property type="project" value="InterPro"/>
</dbReference>
<dbReference type="Pfam" id="PF13499">
    <property type="entry name" value="EF-hand_7"/>
    <property type="match status" value="1"/>
</dbReference>
<sequence>MSCSRLAKDPPINRVFPKKLPELGNELIQGVILNHPLSRCSTTKDLYAFAGKEKSSEGMLTYRNHEHDTFRFNLPVGTSEIPNFIKSPKCPGRKFRQADKDPSSTTSGDAETQRGLPTLDEMDLIIRNQLAKKRHAIKLLFEEHAADTPGSVAKGTLLKIVASLCPRINIELFHRLLERYSLDKEALVSFRQFEEAFTAAPLGSCPPPMIFRGLGAEKSVSVAQAYKMLQEIACDPSFDLKRLLPSSCFEPDGRVLCPQLRQAMKLMRINLIDENFRRLWRDKFDLERLGSIRTSHLCQILNLNEDGTPLGIQVKVTPLEAAKIRGIPKLNRNPKLLSQPEWPRFDMLLPHSKGKNEGVITLIRELPVAAGTGFPLPEQHTWTPQGPGGAREPVFGCGERYQKRLEELEKHHPRFDSIMDCLCYKFENPYQAMMVSFKRFDPKHNNRVSENECLGILREYGLNINAEDLHTFVRRILSPSEATGWSLGRDRPPETIGEEKAYTRIWPGLIPYKRLLAYYQNRAKGSPAYQRMQALKLRGAVDGAVNKKMMLNPDEIEEELVKLLHKNYMEFVKLIDDSSSPDGEIDEQKLREIVNQTVGFVASEDQWEEFKRHLPYNDTGRVKWGRFLAKFNHPKNIASEKTTALFDYKKNQCPPSTDHYHGDVRDKATLLRLVEHTVRTRLHHIDMIYKQYDRKEENMISKEDFGELLAGQGLDIIPEELDYLWSLLQQIEPGREIHNYRQVMNFFFNRTRSIVAEFGRLKRYGRFQAIKDPNLQQLVAWRKDFKQFRAENEAQLLKGARIATTLGPRDLVPVKPTTERLISLCNKISPVVSTNWNALQHALIESDPSGSTKILWDNFKNIARRFNFPLNESELNELCHGFDSKEKDFVNYHRFMKHFSENLQEEKPVPTLFDERLYQFTNLNNGEKLTFVHVLGEIRKACLDQSRTLLEAFRKLDTKRQGILTVQQIEQLLQKRNIKLSEDDLYHLQSSFDSHMRGCITFEDFKRTALKVFKPV</sequence>
<dbReference type="InterPro" id="IPR011992">
    <property type="entry name" value="EF-hand-dom_pair"/>
</dbReference>
<evidence type="ECO:0000313" key="4">
    <source>
        <dbReference type="Proteomes" id="UP000308267"/>
    </source>
</evidence>
<dbReference type="STRING" id="147828.A0A4V3SH74"/>
<dbReference type="InterPro" id="IPR052603">
    <property type="entry name" value="EFCB6"/>
</dbReference>
<protein>
    <recommendedName>
        <fullName evidence="2">EF-hand domain-containing protein</fullName>
    </recommendedName>
</protein>
<evidence type="ECO:0000256" key="1">
    <source>
        <dbReference type="SAM" id="MobiDB-lite"/>
    </source>
</evidence>
<dbReference type="Gene3D" id="1.10.238.10">
    <property type="entry name" value="EF-hand"/>
    <property type="match status" value="3"/>
</dbReference>
<feature type="domain" description="EF-hand" evidence="2">
    <location>
        <begin position="944"/>
        <end position="979"/>
    </location>
</feature>
<dbReference type="Proteomes" id="UP000308267">
    <property type="component" value="Unassembled WGS sequence"/>
</dbReference>
<dbReference type="EMBL" id="SJOL01001057">
    <property type="protein sequence ID" value="TGZ75124.1"/>
    <property type="molecule type" value="Genomic_DNA"/>
</dbReference>
<dbReference type="PANTHER" id="PTHR20875">
    <property type="entry name" value="EF-HAND CALCIUM-BINDING DOMAIN-CONTAINING PROTEIN 6-RELATED"/>
    <property type="match status" value="1"/>
</dbReference>
<comment type="caution">
    <text evidence="3">The sequence shown here is derived from an EMBL/GenBank/DDBJ whole genome shotgun (WGS) entry which is preliminary data.</text>
</comment>
<dbReference type="PANTHER" id="PTHR20875:SF5">
    <property type="entry name" value="EF-HAND DOMAIN-CONTAINING PROTEIN"/>
    <property type="match status" value="1"/>
</dbReference>
<dbReference type="InterPro" id="IPR002048">
    <property type="entry name" value="EF_hand_dom"/>
</dbReference>
<accession>A0A4V3SH74</accession>
<name>A0A4V3SH74_OPIFE</name>
<feature type="domain" description="EF-hand" evidence="2">
    <location>
        <begin position="680"/>
        <end position="715"/>
    </location>
</feature>
<dbReference type="PROSITE" id="PS50222">
    <property type="entry name" value="EF_HAND_2"/>
    <property type="match status" value="2"/>
</dbReference>
<gene>
    <name evidence="3" type="ORF">CRM22_000560</name>
</gene>
<organism evidence="3 4">
    <name type="scientific">Opisthorchis felineus</name>
    <dbReference type="NCBI Taxonomy" id="147828"/>
    <lineage>
        <taxon>Eukaryota</taxon>
        <taxon>Metazoa</taxon>
        <taxon>Spiralia</taxon>
        <taxon>Lophotrochozoa</taxon>
        <taxon>Platyhelminthes</taxon>
        <taxon>Trematoda</taxon>
        <taxon>Digenea</taxon>
        <taxon>Opisthorchiida</taxon>
        <taxon>Opisthorchiata</taxon>
        <taxon>Opisthorchiidae</taxon>
        <taxon>Opisthorchis</taxon>
    </lineage>
</organism>
<dbReference type="SUPFAM" id="SSF47473">
    <property type="entry name" value="EF-hand"/>
    <property type="match status" value="3"/>
</dbReference>
<evidence type="ECO:0000313" key="3">
    <source>
        <dbReference type="EMBL" id="TGZ75124.1"/>
    </source>
</evidence>